<dbReference type="AlphaFoldDB" id="A0A9Q3JLF2"/>
<dbReference type="EMBL" id="AVOT02077327">
    <property type="protein sequence ID" value="MBW0565373.1"/>
    <property type="molecule type" value="Genomic_DNA"/>
</dbReference>
<comment type="caution">
    <text evidence="2">The sequence shown here is derived from an EMBL/GenBank/DDBJ whole genome shotgun (WGS) entry which is preliminary data.</text>
</comment>
<evidence type="ECO:0000256" key="1">
    <source>
        <dbReference type="SAM" id="MobiDB-lite"/>
    </source>
</evidence>
<organism evidence="2 3">
    <name type="scientific">Austropuccinia psidii MF-1</name>
    <dbReference type="NCBI Taxonomy" id="1389203"/>
    <lineage>
        <taxon>Eukaryota</taxon>
        <taxon>Fungi</taxon>
        <taxon>Dikarya</taxon>
        <taxon>Basidiomycota</taxon>
        <taxon>Pucciniomycotina</taxon>
        <taxon>Pucciniomycetes</taxon>
        <taxon>Pucciniales</taxon>
        <taxon>Sphaerophragmiaceae</taxon>
        <taxon>Austropuccinia</taxon>
    </lineage>
</organism>
<feature type="region of interest" description="Disordered" evidence="1">
    <location>
        <begin position="90"/>
        <end position="123"/>
    </location>
</feature>
<evidence type="ECO:0000313" key="3">
    <source>
        <dbReference type="Proteomes" id="UP000765509"/>
    </source>
</evidence>
<proteinExistence type="predicted"/>
<keyword evidence="3" id="KW-1185">Reference proteome</keyword>
<reference evidence="2" key="1">
    <citation type="submission" date="2021-03" db="EMBL/GenBank/DDBJ databases">
        <title>Draft genome sequence of rust myrtle Austropuccinia psidii MF-1, a brazilian biotype.</title>
        <authorList>
            <person name="Quecine M.C."/>
            <person name="Pachon D.M.R."/>
            <person name="Bonatelli M.L."/>
            <person name="Correr F.H."/>
            <person name="Franceschini L.M."/>
            <person name="Leite T.F."/>
            <person name="Margarido G.R.A."/>
            <person name="Almeida C.A."/>
            <person name="Ferrarezi J.A."/>
            <person name="Labate C.A."/>
        </authorList>
    </citation>
    <scope>NUCLEOTIDE SEQUENCE</scope>
    <source>
        <strain evidence="2">MF-1</strain>
    </source>
</reference>
<evidence type="ECO:0000313" key="2">
    <source>
        <dbReference type="EMBL" id="MBW0565373.1"/>
    </source>
</evidence>
<dbReference type="Proteomes" id="UP000765509">
    <property type="component" value="Unassembled WGS sequence"/>
</dbReference>
<gene>
    <name evidence="2" type="ORF">O181_105088</name>
</gene>
<name>A0A9Q3JLF2_9BASI</name>
<sequence>MKFKPQSKFSFFSSHNHTDLLPLPIEQNPLNPPQQDTLVPRLCCKQTQKQPTPGPSGTLWSEDLFCGKQQAIPLLILTFHSSKLTLPPFVEPSQYNEPPIPGPSQSPKSQVPSHEDALTCEPEPEVALTINGGLFW</sequence>
<protein>
    <submittedName>
        <fullName evidence="2">Uncharacterized protein</fullName>
    </submittedName>
</protein>
<accession>A0A9Q3JLF2</accession>